<keyword evidence="1" id="KW-0812">Transmembrane</keyword>
<dbReference type="KEGG" id="pvo:PVOR_25208"/>
<gene>
    <name evidence="2" type="ORF">PVOR_25208</name>
</gene>
<keyword evidence="1" id="KW-1133">Transmembrane helix</keyword>
<accession>A0A2R9SPM3</accession>
<organism evidence="2 3">
    <name type="scientific">Paenibacillus vortex V453</name>
    <dbReference type="NCBI Taxonomy" id="715225"/>
    <lineage>
        <taxon>Bacteria</taxon>
        <taxon>Bacillati</taxon>
        <taxon>Bacillota</taxon>
        <taxon>Bacilli</taxon>
        <taxon>Bacillales</taxon>
        <taxon>Paenibacillaceae</taxon>
        <taxon>Paenibacillus</taxon>
    </lineage>
</organism>
<dbReference type="AlphaFoldDB" id="A0A2R9SPM3"/>
<evidence type="ECO:0000313" key="2">
    <source>
        <dbReference type="EMBL" id="EFU39319.1"/>
    </source>
</evidence>
<dbReference type="Proteomes" id="UP000003094">
    <property type="component" value="Unassembled WGS sequence"/>
</dbReference>
<evidence type="ECO:0000313" key="3">
    <source>
        <dbReference type="Proteomes" id="UP000003094"/>
    </source>
</evidence>
<dbReference type="EMBL" id="ADHJ01000041">
    <property type="protein sequence ID" value="EFU39319.1"/>
    <property type="molecule type" value="Genomic_DNA"/>
</dbReference>
<protein>
    <submittedName>
        <fullName evidence="2">Uncharacterized protein</fullName>
    </submittedName>
</protein>
<sequence>MRLSPSQRAKLLKLSRNTLAGLDKLFKLLSKIYEQPIEKAKREFYLEYKTEMTEDEIRELRYRITLKWSVAVFVVLFLIFFIGRSGGQ</sequence>
<feature type="transmembrane region" description="Helical" evidence="1">
    <location>
        <begin position="64"/>
        <end position="83"/>
    </location>
</feature>
<name>A0A2R9SPM3_9BACL</name>
<keyword evidence="3" id="KW-1185">Reference proteome</keyword>
<keyword evidence="1" id="KW-0472">Membrane</keyword>
<proteinExistence type="predicted"/>
<evidence type="ECO:0000256" key="1">
    <source>
        <dbReference type="SAM" id="Phobius"/>
    </source>
</evidence>
<comment type="caution">
    <text evidence="2">The sequence shown here is derived from an EMBL/GenBank/DDBJ whole genome shotgun (WGS) entry which is preliminary data.</text>
</comment>
<reference evidence="2 3" key="1">
    <citation type="journal article" date="2010" name="BMC Genomics">
        <title>Genome sequence of the pattern forming Paenibacillus vortex bacterium reveals potential for thriving in complex environments.</title>
        <authorList>
            <person name="Sirota-Madi A."/>
            <person name="Olender T."/>
            <person name="Helman Y."/>
            <person name="Ingham C."/>
            <person name="Brainis I."/>
            <person name="Roth D."/>
            <person name="Hagi E."/>
            <person name="Brodsky L."/>
            <person name="Leshkowitz D."/>
            <person name="Galatenko V."/>
            <person name="Nikolaev V."/>
            <person name="Mugasimangalam R.C."/>
            <person name="Bransburg-Zabary S."/>
            <person name="Gutnick D.L."/>
            <person name="Lancet D."/>
            <person name="Ben-Jacob E."/>
        </authorList>
    </citation>
    <scope>NUCLEOTIDE SEQUENCE [LARGE SCALE GENOMIC DNA]</scope>
    <source>
        <strain evidence="2 3">V453</strain>
    </source>
</reference>